<dbReference type="InterPro" id="IPR016032">
    <property type="entry name" value="Sig_transdc_resp-reg_C-effctor"/>
</dbReference>
<protein>
    <submittedName>
        <fullName evidence="5">LuxR family transcriptional regulator</fullName>
    </submittedName>
</protein>
<evidence type="ECO:0000259" key="4">
    <source>
        <dbReference type="PROSITE" id="PS50043"/>
    </source>
</evidence>
<dbReference type="GO" id="GO:0003677">
    <property type="term" value="F:DNA binding"/>
    <property type="evidence" value="ECO:0007669"/>
    <property type="project" value="UniProtKB-KW"/>
</dbReference>
<dbReference type="Gene3D" id="1.10.10.10">
    <property type="entry name" value="Winged helix-like DNA-binding domain superfamily/Winged helix DNA-binding domain"/>
    <property type="match status" value="1"/>
</dbReference>
<dbReference type="CDD" id="cd06170">
    <property type="entry name" value="LuxR_C_like"/>
    <property type="match status" value="1"/>
</dbReference>
<dbReference type="PROSITE" id="PS50043">
    <property type="entry name" value="HTH_LUXR_2"/>
    <property type="match status" value="1"/>
</dbReference>
<dbReference type="PANTHER" id="PTHR44688">
    <property type="entry name" value="DNA-BINDING TRANSCRIPTIONAL ACTIVATOR DEVR_DOSR"/>
    <property type="match status" value="1"/>
</dbReference>
<sequence length="60" mass="6411">MLARVASVRSNGEIAEDLHLAETTIKSHVSSILAKIGALTRVQAVAFAYDVGLVRPVPHM</sequence>
<keyword evidence="1" id="KW-0805">Transcription regulation</keyword>
<dbReference type="OrthoDB" id="9808843at2"/>
<organism evidence="5 6">
    <name type="scientific">Streptomyces cyaneochromogenes</name>
    <dbReference type="NCBI Taxonomy" id="2496836"/>
    <lineage>
        <taxon>Bacteria</taxon>
        <taxon>Bacillati</taxon>
        <taxon>Actinomycetota</taxon>
        <taxon>Actinomycetes</taxon>
        <taxon>Kitasatosporales</taxon>
        <taxon>Streptomycetaceae</taxon>
        <taxon>Streptomyces</taxon>
    </lineage>
</organism>
<feature type="domain" description="HTH luxR-type" evidence="4">
    <location>
        <begin position="1"/>
        <end position="52"/>
    </location>
</feature>
<proteinExistence type="predicted"/>
<dbReference type="PANTHER" id="PTHR44688:SF16">
    <property type="entry name" value="DNA-BINDING TRANSCRIPTIONAL ACTIVATOR DEVR_DOSR"/>
    <property type="match status" value="1"/>
</dbReference>
<evidence type="ECO:0000256" key="3">
    <source>
        <dbReference type="ARBA" id="ARBA00023163"/>
    </source>
</evidence>
<dbReference type="AlphaFoldDB" id="A0A3Q9F1L4"/>
<dbReference type="GO" id="GO:0006355">
    <property type="term" value="P:regulation of DNA-templated transcription"/>
    <property type="evidence" value="ECO:0007669"/>
    <property type="project" value="InterPro"/>
</dbReference>
<evidence type="ECO:0000256" key="2">
    <source>
        <dbReference type="ARBA" id="ARBA00023125"/>
    </source>
</evidence>
<dbReference type="Proteomes" id="UP000280298">
    <property type="component" value="Chromosome"/>
</dbReference>
<evidence type="ECO:0000313" key="5">
    <source>
        <dbReference type="EMBL" id="AZQ40675.1"/>
    </source>
</evidence>
<keyword evidence="3" id="KW-0804">Transcription</keyword>
<gene>
    <name evidence="5" type="ORF">EJ357_29845</name>
</gene>
<name>A0A3Q9F1L4_9ACTN</name>
<dbReference type="EMBL" id="CP034539">
    <property type="protein sequence ID" value="AZQ40675.1"/>
    <property type="molecule type" value="Genomic_DNA"/>
</dbReference>
<dbReference type="Pfam" id="PF00196">
    <property type="entry name" value="GerE"/>
    <property type="match status" value="1"/>
</dbReference>
<evidence type="ECO:0000313" key="6">
    <source>
        <dbReference type="Proteomes" id="UP000280298"/>
    </source>
</evidence>
<dbReference type="KEGG" id="scya:EJ357_29845"/>
<evidence type="ECO:0000256" key="1">
    <source>
        <dbReference type="ARBA" id="ARBA00023015"/>
    </source>
</evidence>
<accession>A0A3Q9F1L4</accession>
<reference evidence="5 6" key="1">
    <citation type="journal article" date="2019" name="Int. J. Syst. Evol. Microbiol.">
        <title>Streptomyces cyaneochromogenes sp. nov., a blue pigment-producing actinomycete from manganese-contaminated soil.</title>
        <authorList>
            <person name="Tang X."/>
            <person name="Zhao J."/>
            <person name="Li K."/>
            <person name="Chen Z."/>
            <person name="Sun Y."/>
            <person name="Gao J."/>
        </authorList>
    </citation>
    <scope>NUCLEOTIDE SEQUENCE [LARGE SCALE GENOMIC DNA]</scope>
    <source>
        <strain evidence="5 6">MK-45</strain>
    </source>
</reference>
<dbReference type="InterPro" id="IPR036388">
    <property type="entry name" value="WH-like_DNA-bd_sf"/>
</dbReference>
<dbReference type="SUPFAM" id="SSF46894">
    <property type="entry name" value="C-terminal effector domain of the bipartite response regulators"/>
    <property type="match status" value="1"/>
</dbReference>
<dbReference type="SMART" id="SM00421">
    <property type="entry name" value="HTH_LUXR"/>
    <property type="match status" value="1"/>
</dbReference>
<keyword evidence="2" id="KW-0238">DNA-binding</keyword>
<dbReference type="InterPro" id="IPR000792">
    <property type="entry name" value="Tscrpt_reg_LuxR_C"/>
</dbReference>
<keyword evidence="6" id="KW-1185">Reference proteome</keyword>